<name>A0A4Y2KNY7_ARAVE</name>
<gene>
    <name evidence="1" type="ORF">AVEN_223934_1</name>
</gene>
<sequence length="141" mass="15803">MMQETETNGNNVIMIKLFNYLLISLPLGSSPEEFKDKTGNIGGGKIAFFHCYLFSPYNGCCPWLINCQAFEVNFIYDFTLKSDVCAFAADYGVGGNGSRAILASSMQERISAWWGGEGYETNGILIEILKSHHLYYAWTVR</sequence>
<comment type="caution">
    <text evidence="1">The sequence shown here is derived from an EMBL/GenBank/DDBJ whole genome shotgun (WGS) entry which is preliminary data.</text>
</comment>
<evidence type="ECO:0000313" key="2">
    <source>
        <dbReference type="Proteomes" id="UP000499080"/>
    </source>
</evidence>
<proteinExistence type="predicted"/>
<reference evidence="1 2" key="1">
    <citation type="journal article" date="2019" name="Sci. Rep.">
        <title>Orb-weaving spider Araneus ventricosus genome elucidates the spidroin gene catalogue.</title>
        <authorList>
            <person name="Kono N."/>
            <person name="Nakamura H."/>
            <person name="Ohtoshi R."/>
            <person name="Moran D.A.P."/>
            <person name="Shinohara A."/>
            <person name="Yoshida Y."/>
            <person name="Fujiwara M."/>
            <person name="Mori M."/>
            <person name="Tomita M."/>
            <person name="Arakawa K."/>
        </authorList>
    </citation>
    <scope>NUCLEOTIDE SEQUENCE [LARGE SCALE GENOMIC DNA]</scope>
</reference>
<dbReference type="AlphaFoldDB" id="A0A4Y2KNY7"/>
<dbReference type="Proteomes" id="UP000499080">
    <property type="component" value="Unassembled WGS sequence"/>
</dbReference>
<dbReference type="EMBL" id="BGPR01004787">
    <property type="protein sequence ID" value="GBN03347.1"/>
    <property type="molecule type" value="Genomic_DNA"/>
</dbReference>
<accession>A0A4Y2KNY7</accession>
<keyword evidence="2" id="KW-1185">Reference proteome</keyword>
<organism evidence="1 2">
    <name type="scientific">Araneus ventricosus</name>
    <name type="common">Orbweaver spider</name>
    <name type="synonym">Epeira ventricosa</name>
    <dbReference type="NCBI Taxonomy" id="182803"/>
    <lineage>
        <taxon>Eukaryota</taxon>
        <taxon>Metazoa</taxon>
        <taxon>Ecdysozoa</taxon>
        <taxon>Arthropoda</taxon>
        <taxon>Chelicerata</taxon>
        <taxon>Arachnida</taxon>
        <taxon>Araneae</taxon>
        <taxon>Araneomorphae</taxon>
        <taxon>Entelegynae</taxon>
        <taxon>Araneoidea</taxon>
        <taxon>Araneidae</taxon>
        <taxon>Araneus</taxon>
    </lineage>
</organism>
<evidence type="ECO:0000313" key="1">
    <source>
        <dbReference type="EMBL" id="GBN03347.1"/>
    </source>
</evidence>
<protein>
    <submittedName>
        <fullName evidence="1">Uncharacterized protein</fullName>
    </submittedName>
</protein>